<dbReference type="InterPro" id="IPR027417">
    <property type="entry name" value="P-loop_NTPase"/>
</dbReference>
<dbReference type="GO" id="GO:0016787">
    <property type="term" value="F:hydrolase activity"/>
    <property type="evidence" value="ECO:0007669"/>
    <property type="project" value="UniProtKB-KW"/>
</dbReference>
<evidence type="ECO:0000256" key="6">
    <source>
        <dbReference type="ARBA" id="ARBA00022840"/>
    </source>
</evidence>
<dbReference type="PROSITE" id="PS51192">
    <property type="entry name" value="HELICASE_ATP_BIND_1"/>
    <property type="match status" value="1"/>
</dbReference>
<dbReference type="Gene3D" id="3.40.50.300">
    <property type="entry name" value="P-loop containing nucleotide triphosphate hydrolases"/>
    <property type="match status" value="1"/>
</dbReference>
<dbReference type="GO" id="GO:0004386">
    <property type="term" value="F:helicase activity"/>
    <property type="evidence" value="ECO:0007669"/>
    <property type="project" value="UniProtKB-KW"/>
</dbReference>
<evidence type="ECO:0000256" key="5">
    <source>
        <dbReference type="ARBA" id="ARBA00022806"/>
    </source>
</evidence>
<dbReference type="Pfam" id="PF00270">
    <property type="entry name" value="DEAD"/>
    <property type="match status" value="1"/>
</dbReference>
<evidence type="ECO:0000256" key="7">
    <source>
        <dbReference type="ARBA" id="ARBA00023204"/>
    </source>
</evidence>
<name>A0A915JJA4_ROMCU</name>
<evidence type="ECO:0000313" key="11">
    <source>
        <dbReference type="WBParaSite" id="nRc.2.0.1.t26244-RA"/>
    </source>
</evidence>
<dbReference type="SMART" id="SM00487">
    <property type="entry name" value="DEXDc"/>
    <property type="match status" value="1"/>
</dbReference>
<accession>A0A915JJA4</accession>
<dbReference type="AlphaFoldDB" id="A0A915JJA4"/>
<dbReference type="CDD" id="cd18026">
    <property type="entry name" value="DEXHc_POLQ-like"/>
    <property type="match status" value="1"/>
</dbReference>
<dbReference type="FunFam" id="3.40.50.300:FF:000813">
    <property type="entry name" value="helicase POLQ-like isoform X1"/>
    <property type="match status" value="1"/>
</dbReference>
<evidence type="ECO:0000313" key="10">
    <source>
        <dbReference type="Proteomes" id="UP000887565"/>
    </source>
</evidence>
<evidence type="ECO:0000256" key="3">
    <source>
        <dbReference type="ARBA" id="ARBA00022763"/>
    </source>
</evidence>
<evidence type="ECO:0000256" key="8">
    <source>
        <dbReference type="ARBA" id="ARBA00023242"/>
    </source>
</evidence>
<dbReference type="WBParaSite" id="nRc.2.0.1.t26244-RA">
    <property type="protein sequence ID" value="nRc.2.0.1.t26244-RA"/>
    <property type="gene ID" value="nRc.2.0.1.g26244"/>
</dbReference>
<dbReference type="InterPro" id="IPR011545">
    <property type="entry name" value="DEAD/DEAH_box_helicase_dom"/>
</dbReference>
<dbReference type="OMA" id="FRPASHC"/>
<feature type="domain" description="Helicase ATP-binding" evidence="9">
    <location>
        <begin position="72"/>
        <end position="245"/>
    </location>
</feature>
<dbReference type="GO" id="GO:0005634">
    <property type="term" value="C:nucleus"/>
    <property type="evidence" value="ECO:0007669"/>
    <property type="project" value="UniProtKB-SubCell"/>
</dbReference>
<keyword evidence="8" id="KW-0539">Nucleus</keyword>
<organism evidence="10 11">
    <name type="scientific">Romanomermis culicivorax</name>
    <name type="common">Nematode worm</name>
    <dbReference type="NCBI Taxonomy" id="13658"/>
    <lineage>
        <taxon>Eukaryota</taxon>
        <taxon>Metazoa</taxon>
        <taxon>Ecdysozoa</taxon>
        <taxon>Nematoda</taxon>
        <taxon>Enoplea</taxon>
        <taxon>Dorylaimia</taxon>
        <taxon>Mermithida</taxon>
        <taxon>Mermithoidea</taxon>
        <taxon>Mermithidae</taxon>
        <taxon>Romanomermis</taxon>
    </lineage>
</organism>
<sequence>MGDEVFAKKKRRSWIENVIRVRSEENAQRCFTISSSLTSGGLLGLPLEIQKIFENNRKIDKLYDWQEKCLKMKSVENGRNLIISLPTGGGKTLVAEIFILKQVVCRQKDALFILPFVSIVQEKIKAFLPLGLECDFLVEEYAANKGRIPPIKHRRKKAVYIATIEKAHSLVNSLIESKTLSSLGLIVIDELHMIGEGYSRGSCLEQIISKVQYVSPSTQLIGISATLNNVDQLKEYMKAELLTDDFRPASHCSEYLSAEAPASGKSSMLFNHQVWGRRLLQKKLMVKRLLMARILIESADSYIMHLISCP</sequence>
<reference evidence="11" key="1">
    <citation type="submission" date="2022-11" db="UniProtKB">
        <authorList>
            <consortium name="WormBaseParasite"/>
        </authorList>
    </citation>
    <scope>IDENTIFICATION</scope>
</reference>
<evidence type="ECO:0000259" key="9">
    <source>
        <dbReference type="PROSITE" id="PS51192"/>
    </source>
</evidence>
<keyword evidence="4" id="KW-0378">Hydrolase</keyword>
<keyword evidence="6" id="KW-0067">ATP-binding</keyword>
<dbReference type="GO" id="GO:0006281">
    <property type="term" value="P:DNA repair"/>
    <property type="evidence" value="ECO:0007669"/>
    <property type="project" value="UniProtKB-KW"/>
</dbReference>
<dbReference type="InterPro" id="IPR014001">
    <property type="entry name" value="Helicase_ATP-bd"/>
</dbReference>
<dbReference type="GO" id="GO:0005524">
    <property type="term" value="F:ATP binding"/>
    <property type="evidence" value="ECO:0007669"/>
    <property type="project" value="UniProtKB-KW"/>
</dbReference>
<keyword evidence="7" id="KW-0234">DNA repair</keyword>
<proteinExistence type="predicted"/>
<evidence type="ECO:0000256" key="4">
    <source>
        <dbReference type="ARBA" id="ARBA00022801"/>
    </source>
</evidence>
<comment type="subcellular location">
    <subcellularLocation>
        <location evidence="1">Nucleus</location>
    </subcellularLocation>
</comment>
<dbReference type="GO" id="GO:0003676">
    <property type="term" value="F:nucleic acid binding"/>
    <property type="evidence" value="ECO:0007669"/>
    <property type="project" value="InterPro"/>
</dbReference>
<dbReference type="InterPro" id="IPR050474">
    <property type="entry name" value="Hel308_SKI2-like"/>
</dbReference>
<dbReference type="Proteomes" id="UP000887565">
    <property type="component" value="Unplaced"/>
</dbReference>
<keyword evidence="3" id="KW-0227">DNA damage</keyword>
<dbReference type="PANTHER" id="PTHR47961">
    <property type="entry name" value="DNA POLYMERASE THETA, PUTATIVE (AFU_ORTHOLOGUE AFUA_1G05260)-RELATED"/>
    <property type="match status" value="1"/>
</dbReference>
<evidence type="ECO:0000256" key="2">
    <source>
        <dbReference type="ARBA" id="ARBA00022741"/>
    </source>
</evidence>
<keyword evidence="10" id="KW-1185">Reference proteome</keyword>
<keyword evidence="5" id="KW-0347">Helicase</keyword>
<dbReference type="PANTHER" id="PTHR47961:SF12">
    <property type="entry name" value="HELICASE POLQ-LIKE"/>
    <property type="match status" value="1"/>
</dbReference>
<keyword evidence="2" id="KW-0547">Nucleotide-binding</keyword>
<protein>
    <submittedName>
        <fullName evidence="11">Helicase ATP-binding domain-containing protein</fullName>
    </submittedName>
</protein>
<evidence type="ECO:0000256" key="1">
    <source>
        <dbReference type="ARBA" id="ARBA00004123"/>
    </source>
</evidence>
<dbReference type="SUPFAM" id="SSF52540">
    <property type="entry name" value="P-loop containing nucleoside triphosphate hydrolases"/>
    <property type="match status" value="1"/>
</dbReference>